<name>A0A151Z6Y8_TIELA</name>
<dbReference type="GO" id="GO:0005634">
    <property type="term" value="C:nucleus"/>
    <property type="evidence" value="ECO:0007669"/>
    <property type="project" value="TreeGrafter"/>
</dbReference>
<dbReference type="FunCoup" id="A0A151Z6Y8">
    <property type="interactions" value="336"/>
</dbReference>
<keyword evidence="4" id="KW-1185">Reference proteome</keyword>
<dbReference type="InParanoid" id="A0A151Z6Y8"/>
<feature type="compositionally biased region" description="Basic and acidic residues" evidence="1">
    <location>
        <begin position="9"/>
        <end position="26"/>
    </location>
</feature>
<evidence type="ECO:0000259" key="2">
    <source>
        <dbReference type="Pfam" id="PF22749"/>
    </source>
</evidence>
<dbReference type="OMA" id="LAFVELX"/>
<evidence type="ECO:0000313" key="3">
    <source>
        <dbReference type="EMBL" id="KYQ89731.1"/>
    </source>
</evidence>
<gene>
    <name evidence="3" type="ORF">DLAC_09699</name>
</gene>
<dbReference type="OrthoDB" id="421951at2759"/>
<comment type="caution">
    <text evidence="3">The sequence shown here is derived from an EMBL/GenBank/DDBJ whole genome shotgun (WGS) entry which is preliminary data.</text>
</comment>
<dbReference type="GO" id="GO:0035197">
    <property type="term" value="F:siRNA binding"/>
    <property type="evidence" value="ECO:0007669"/>
    <property type="project" value="TreeGrafter"/>
</dbReference>
<dbReference type="Proteomes" id="UP000076078">
    <property type="component" value="Unassembled WGS sequence"/>
</dbReference>
<dbReference type="InterPro" id="IPR053858">
    <property type="entry name" value="Arb2_dom"/>
</dbReference>
<dbReference type="GO" id="GO:0031048">
    <property type="term" value="P:regulatory ncRNA-mediated heterochromatin formation"/>
    <property type="evidence" value="ECO:0007669"/>
    <property type="project" value="TreeGrafter"/>
</dbReference>
<dbReference type="InterPro" id="IPR048263">
    <property type="entry name" value="Arb2"/>
</dbReference>
<evidence type="ECO:0000256" key="1">
    <source>
        <dbReference type="SAM" id="MobiDB-lite"/>
    </source>
</evidence>
<sequence length="354" mass="40872">MSNKSNNNNEEKKSEQEVEKFQKDLDSAMTKRFYSSDTSSTDKSKEEKNNNDFLKYKSLREFGYAYNDNGELRSLENGEKFKFINQDHYDRFGYFVVREIQNKMLDKTKYKMREVKIPLDSEDPYKGNIFVSEDFEQNTGTLVMVICGSGQVKAGQWARSVCINDNLDNGSILPYLEKFNQLNYSSIVLNPNNNYYEVPLELADDDPTLPKELPKQRQAIKGSESPLKHLFYIFDNIISKSPAKKFIIIAHSYGGVITSELLDQRTDKLKDKLKLIALTDSVHSLSKKTTDYTRTFFDNSKKTRNWVRSDEPLGQDLGYSKIQGCQLYSSGHTVHEFTSGFCKSNLFEFITENK</sequence>
<feature type="domain" description="Arb2" evidence="2">
    <location>
        <begin position="57"/>
        <end position="313"/>
    </location>
</feature>
<evidence type="ECO:0000313" key="4">
    <source>
        <dbReference type="Proteomes" id="UP000076078"/>
    </source>
</evidence>
<proteinExistence type="predicted"/>
<dbReference type="SUPFAM" id="SSF53474">
    <property type="entry name" value="alpha/beta-Hydrolases"/>
    <property type="match status" value="1"/>
</dbReference>
<dbReference type="PANTHER" id="PTHR21357">
    <property type="entry name" value="FAM172 FAMILY PROTEIN HOMOLOG CG10038"/>
    <property type="match status" value="1"/>
</dbReference>
<dbReference type="Pfam" id="PF22749">
    <property type="entry name" value="Arb2"/>
    <property type="match status" value="1"/>
</dbReference>
<dbReference type="EMBL" id="LODT01000039">
    <property type="protein sequence ID" value="KYQ89731.1"/>
    <property type="molecule type" value="Genomic_DNA"/>
</dbReference>
<protein>
    <submittedName>
        <fullName evidence="3">Esterase/lipase/thioesterase domain-containing protein</fullName>
    </submittedName>
</protein>
<dbReference type="AlphaFoldDB" id="A0A151Z6Y8"/>
<dbReference type="PANTHER" id="PTHR21357:SF4">
    <property type="entry name" value="FAM172 FAMILY PROTEIN HOMOLOG CG10038"/>
    <property type="match status" value="1"/>
</dbReference>
<organism evidence="3 4">
    <name type="scientific">Tieghemostelium lacteum</name>
    <name type="common">Slime mold</name>
    <name type="synonym">Dictyostelium lacteum</name>
    <dbReference type="NCBI Taxonomy" id="361077"/>
    <lineage>
        <taxon>Eukaryota</taxon>
        <taxon>Amoebozoa</taxon>
        <taxon>Evosea</taxon>
        <taxon>Eumycetozoa</taxon>
        <taxon>Dictyostelia</taxon>
        <taxon>Dictyosteliales</taxon>
        <taxon>Raperosteliaceae</taxon>
        <taxon>Tieghemostelium</taxon>
    </lineage>
</organism>
<reference evidence="3 4" key="1">
    <citation type="submission" date="2015-12" db="EMBL/GenBank/DDBJ databases">
        <title>Dictyostelia acquired genes for synthesis and detection of signals that induce cell-type specialization by lateral gene transfer from prokaryotes.</title>
        <authorList>
            <person name="Gloeckner G."/>
            <person name="Schaap P."/>
        </authorList>
    </citation>
    <scope>NUCLEOTIDE SEQUENCE [LARGE SCALE GENOMIC DNA]</scope>
    <source>
        <strain evidence="3 4">TK</strain>
    </source>
</reference>
<feature type="region of interest" description="Disordered" evidence="1">
    <location>
        <begin position="1"/>
        <end position="48"/>
    </location>
</feature>
<accession>A0A151Z6Y8</accession>
<dbReference type="InterPro" id="IPR029058">
    <property type="entry name" value="AB_hydrolase_fold"/>
</dbReference>